<keyword evidence="1" id="KW-0067">ATP-binding</keyword>
<dbReference type="GO" id="GO:0005524">
    <property type="term" value="F:ATP binding"/>
    <property type="evidence" value="ECO:0007669"/>
    <property type="project" value="UniProtKB-UniRule"/>
</dbReference>
<dbReference type="InterPro" id="IPR011009">
    <property type="entry name" value="Kinase-like_dom_sf"/>
</dbReference>
<dbReference type="InterPro" id="IPR005532">
    <property type="entry name" value="SUMF_dom"/>
</dbReference>
<keyword evidence="1" id="KW-0547">Nucleotide-binding</keyword>
<dbReference type="PROSITE" id="PS00109">
    <property type="entry name" value="PROTEIN_KINASE_TYR"/>
    <property type="match status" value="1"/>
</dbReference>
<organism evidence="4 5">
    <name type="scientific">Massilia horti</name>
    <dbReference type="NCBI Taxonomy" id="2562153"/>
    <lineage>
        <taxon>Bacteria</taxon>
        <taxon>Pseudomonadati</taxon>
        <taxon>Pseudomonadota</taxon>
        <taxon>Betaproteobacteria</taxon>
        <taxon>Burkholderiales</taxon>
        <taxon>Oxalobacteraceae</taxon>
        <taxon>Telluria group</taxon>
        <taxon>Massilia</taxon>
    </lineage>
</organism>
<comment type="caution">
    <text evidence="4">The sequence shown here is derived from an EMBL/GenBank/DDBJ whole genome shotgun (WGS) entry which is preliminary data.</text>
</comment>
<dbReference type="PANTHER" id="PTHR23150">
    <property type="entry name" value="SULFATASE MODIFYING FACTOR 1, 2"/>
    <property type="match status" value="1"/>
</dbReference>
<evidence type="ECO:0000256" key="2">
    <source>
        <dbReference type="SAM" id="MobiDB-lite"/>
    </source>
</evidence>
<dbReference type="Gene3D" id="1.10.510.10">
    <property type="entry name" value="Transferase(Phosphotransferase) domain 1"/>
    <property type="match status" value="1"/>
</dbReference>
<dbReference type="EMBL" id="SPUM01000051">
    <property type="protein sequence ID" value="TFW32653.1"/>
    <property type="molecule type" value="Genomic_DNA"/>
</dbReference>
<dbReference type="SMART" id="SM00219">
    <property type="entry name" value="TyrKc"/>
    <property type="match status" value="1"/>
</dbReference>
<dbReference type="InterPro" id="IPR051043">
    <property type="entry name" value="Sulfatase_Mod_Factor_Kinase"/>
</dbReference>
<dbReference type="InterPro" id="IPR017441">
    <property type="entry name" value="Protein_kinase_ATP_BS"/>
</dbReference>
<evidence type="ECO:0000259" key="3">
    <source>
        <dbReference type="PROSITE" id="PS50011"/>
    </source>
</evidence>
<dbReference type="InterPro" id="IPR000719">
    <property type="entry name" value="Prot_kinase_dom"/>
</dbReference>
<dbReference type="PROSITE" id="PS00107">
    <property type="entry name" value="PROTEIN_KINASE_ATP"/>
    <property type="match status" value="1"/>
</dbReference>
<dbReference type="InterPro" id="IPR020635">
    <property type="entry name" value="Tyr_kinase_cat_dom"/>
</dbReference>
<dbReference type="PROSITE" id="PS50011">
    <property type="entry name" value="PROTEIN_KINASE_DOM"/>
    <property type="match status" value="1"/>
</dbReference>
<dbReference type="CDD" id="cd14014">
    <property type="entry name" value="STKc_PknB_like"/>
    <property type="match status" value="1"/>
</dbReference>
<dbReference type="Pfam" id="PF00069">
    <property type="entry name" value="Pkinase"/>
    <property type="match status" value="1"/>
</dbReference>
<dbReference type="GO" id="GO:0004713">
    <property type="term" value="F:protein tyrosine kinase activity"/>
    <property type="evidence" value="ECO:0007669"/>
    <property type="project" value="InterPro"/>
</dbReference>
<name>A0A4Y9T0L5_9BURK</name>
<proteinExistence type="predicted"/>
<dbReference type="SUPFAM" id="SSF56112">
    <property type="entry name" value="Protein kinase-like (PK-like)"/>
    <property type="match status" value="1"/>
</dbReference>
<feature type="domain" description="Protein kinase" evidence="3">
    <location>
        <begin position="32"/>
        <end position="307"/>
    </location>
</feature>
<dbReference type="InterPro" id="IPR008266">
    <property type="entry name" value="Tyr_kinase_AS"/>
</dbReference>
<evidence type="ECO:0000313" key="4">
    <source>
        <dbReference type="EMBL" id="TFW32653.1"/>
    </source>
</evidence>
<dbReference type="GO" id="GO:0120147">
    <property type="term" value="F:formylglycine-generating oxidase activity"/>
    <property type="evidence" value="ECO:0007669"/>
    <property type="project" value="TreeGrafter"/>
</dbReference>
<dbReference type="SUPFAM" id="SSF56436">
    <property type="entry name" value="C-type lectin-like"/>
    <property type="match status" value="1"/>
</dbReference>
<dbReference type="Pfam" id="PF03781">
    <property type="entry name" value="FGE-sulfatase"/>
    <property type="match status" value="1"/>
</dbReference>
<evidence type="ECO:0000256" key="1">
    <source>
        <dbReference type="PROSITE-ProRule" id="PRU10141"/>
    </source>
</evidence>
<evidence type="ECO:0000313" key="5">
    <source>
        <dbReference type="Proteomes" id="UP000297258"/>
    </source>
</evidence>
<feature type="binding site" evidence="1">
    <location>
        <position position="61"/>
    </location>
    <ligand>
        <name>ATP</name>
        <dbReference type="ChEBI" id="CHEBI:30616"/>
    </ligand>
</feature>
<dbReference type="Gene3D" id="3.90.1580.10">
    <property type="entry name" value="paralog of FGE (formylglycine-generating enzyme)"/>
    <property type="match status" value="1"/>
</dbReference>
<reference evidence="4 5" key="1">
    <citation type="submission" date="2019-03" db="EMBL/GenBank/DDBJ databases">
        <title>Draft genome of Massilia hortus sp. nov., a novel bacterial species of the Oxalobacteraceae family.</title>
        <authorList>
            <person name="Peta V."/>
            <person name="Raths R."/>
            <person name="Bucking H."/>
        </authorList>
    </citation>
    <scope>NUCLEOTIDE SEQUENCE [LARGE SCALE GENOMIC DNA]</scope>
    <source>
        <strain evidence="4 5">ONC3</strain>
    </source>
</reference>
<accession>A0A4Y9T0L5</accession>
<dbReference type="InterPro" id="IPR016187">
    <property type="entry name" value="CTDL_fold"/>
</dbReference>
<sequence>MNLPPDDDDHTVIAPVPAFPNALAAGTMLGEFEITRVIGQGGFGIVYLAHDRSLGRDVALKEYMPAAFAGRSGETQVTILSAHYAETFNVGLSSFVKEAQLLASFDHPCLLKVYRFWEANGTGYMAMPYYQAPTLKQMLKDEHALLSSEAWLKTFLGHILDALHVLHEKQCFHRDIAPDNILMLDREIPLLLDFGAARRVIGDMTQALTVILKPGYAPIEQYGEMGDMTQGPWTDLYALASVIYFIIAGKVPQAALSRLAADKLVPLAESAKGRYSPSFLEAIDRALAVRPEQRPQSVADFRALLQLEDAPVTRLHRPSTVAVAPAASLAGNEVEEWATPARSPGSDDAQAPPEIDGTGAAAERRKLAMLGTGAAVAVAALVALLLWPHKAPPRRVSALIPPPARPAAASVAPPCPLHRADGTPLCPVMVKIPAGTYRMGSQPGDRDAAPEEFGGQPKAIAAFEMSATEVTAEQWQLCVDDGMCAAPTVASPLPTMPVTQVSWNAVQDYIAWLSKKTGKTYRLPTEAEWEYAARAGTTTIFPWGDRIGDYNAHCGQCGTLGEYPQTAPVGSFKAYGGLYDMLGNVYEWVADCWTPHHGDSGADSASCQNKVQKGGAFDSMGADVRPVARTFGDRTKGDPRVGFRLSK</sequence>
<dbReference type="Proteomes" id="UP000297258">
    <property type="component" value="Unassembled WGS sequence"/>
</dbReference>
<keyword evidence="5" id="KW-1185">Reference proteome</keyword>
<dbReference type="PANTHER" id="PTHR23150:SF35">
    <property type="entry name" value="BLL6746 PROTEIN"/>
    <property type="match status" value="1"/>
</dbReference>
<protein>
    <recommendedName>
        <fullName evidence="3">Protein kinase domain-containing protein</fullName>
    </recommendedName>
</protein>
<gene>
    <name evidence="4" type="ORF">E4O92_09250</name>
</gene>
<feature type="region of interest" description="Disordered" evidence="2">
    <location>
        <begin position="333"/>
        <end position="356"/>
    </location>
</feature>
<dbReference type="AlphaFoldDB" id="A0A4Y9T0L5"/>
<dbReference type="InterPro" id="IPR042095">
    <property type="entry name" value="SUMF_sf"/>
</dbReference>
<dbReference type="OrthoDB" id="9801841at2"/>